<evidence type="ECO:0000313" key="3">
    <source>
        <dbReference type="EMBL" id="PHO19634.1"/>
    </source>
</evidence>
<feature type="transmembrane region" description="Helical" evidence="1">
    <location>
        <begin position="68"/>
        <end position="87"/>
    </location>
</feature>
<dbReference type="Proteomes" id="UP000323012">
    <property type="component" value="Unassembled WGS sequence"/>
</dbReference>
<evidence type="ECO:0000256" key="1">
    <source>
        <dbReference type="SAM" id="Phobius"/>
    </source>
</evidence>
<accession>A0A5D0EI71</accession>
<evidence type="ECO:0000313" key="5">
    <source>
        <dbReference type="Proteomes" id="UP000072236"/>
    </source>
</evidence>
<sequence>MNETLRMVLGSVIGLIMLYLAVKAIFKTLKWFINLFRSSKTVKVDLSNLNAQDLIAHKEERIPNQKSILAKVINNLIMILLLPFYLLKKIIGGICYLLQDHCAKCDSSDIECISTQEIYRWQGSKKVTENLASGKTKQKYVNLTYVTRRRIY</sequence>
<dbReference type="EMBL" id="PCGW01000031">
    <property type="protein sequence ID" value="PHO19634.1"/>
    <property type="molecule type" value="Genomic_DNA"/>
</dbReference>
<protein>
    <submittedName>
        <fullName evidence="4">Uncharacterized protein</fullName>
    </submittedName>
</protein>
<evidence type="ECO:0000313" key="6">
    <source>
        <dbReference type="Proteomes" id="UP000226080"/>
    </source>
</evidence>
<dbReference type="EMBL" id="CP012959">
    <property type="protein sequence ID" value="AMQ94387.1"/>
    <property type="molecule type" value="Genomic_DNA"/>
</dbReference>
<keyword evidence="6" id="KW-1185">Reference proteome</keyword>
<gene>
    <name evidence="2" type="ORF">ACT75_07545</name>
    <name evidence="3" type="ORF">CQR80_11170</name>
    <name evidence="4" type="ORF">FXB79_10285</name>
</gene>
<keyword evidence="1" id="KW-0812">Transmembrane</keyword>
<keyword evidence="1" id="KW-0472">Membrane</keyword>
<reference evidence="3 6" key="2">
    <citation type="submission" date="2017-10" db="EMBL/GenBank/DDBJ databases">
        <title>Draft genome sequences of Aggregatibacter actinomycetemcomitans strains 310a and 310b.</title>
        <authorList>
            <person name="May A.C."/>
            <person name="Ohta H."/>
            <person name="Maeda H."/>
            <person name="Kokeguchi S."/>
            <person name="Cugini C."/>
        </authorList>
    </citation>
    <scope>NUCLEOTIDE SEQUENCE [LARGE SCALE GENOMIC DNA]</scope>
    <source>
        <strain evidence="3 6">310b</strain>
    </source>
</reference>
<dbReference type="Proteomes" id="UP000072236">
    <property type="component" value="Chromosome"/>
</dbReference>
<organism evidence="4 7">
    <name type="scientific">Aggregatibacter actinomycetemcomitans</name>
    <name type="common">Actinobacillus actinomycetemcomitans</name>
    <name type="synonym">Haemophilus actinomycetemcomitans</name>
    <dbReference type="NCBI Taxonomy" id="714"/>
    <lineage>
        <taxon>Bacteria</taxon>
        <taxon>Pseudomonadati</taxon>
        <taxon>Pseudomonadota</taxon>
        <taxon>Gammaproteobacteria</taxon>
        <taxon>Pasteurellales</taxon>
        <taxon>Pasteurellaceae</taxon>
        <taxon>Aggregatibacter</taxon>
    </lineage>
</organism>
<feature type="transmembrane region" description="Helical" evidence="1">
    <location>
        <begin position="6"/>
        <end position="26"/>
    </location>
</feature>
<evidence type="ECO:0000313" key="7">
    <source>
        <dbReference type="Proteomes" id="UP000323012"/>
    </source>
</evidence>
<dbReference type="EMBL" id="VSED01000037">
    <property type="protein sequence ID" value="TYA38143.1"/>
    <property type="molecule type" value="Genomic_DNA"/>
</dbReference>
<keyword evidence="1" id="KW-1133">Transmembrane helix</keyword>
<proteinExistence type="predicted"/>
<dbReference type="Proteomes" id="UP000226080">
    <property type="component" value="Unassembled WGS sequence"/>
</dbReference>
<evidence type="ECO:0000313" key="4">
    <source>
        <dbReference type="EMBL" id="TYA38143.1"/>
    </source>
</evidence>
<reference evidence="2 5" key="1">
    <citation type="submission" date="2015-10" db="EMBL/GenBank/DDBJ databases">
        <title>Tn-seq of a polymicrobial infection.</title>
        <authorList>
            <person name="Stacy A."/>
            <person name="Rumbaugh K.P."/>
            <person name="Whiteley M."/>
        </authorList>
    </citation>
    <scope>NUCLEOTIDE SEQUENCE [LARGE SCALE GENOMIC DNA]</scope>
    <source>
        <strain evidence="2 5">624</strain>
    </source>
</reference>
<evidence type="ECO:0000313" key="2">
    <source>
        <dbReference type="EMBL" id="AMQ94387.1"/>
    </source>
</evidence>
<name>A0A5D0EI71_AGGAC</name>
<dbReference type="KEGG" id="aact:ACT75_07545"/>
<dbReference type="RefSeq" id="WP_005541803.1">
    <property type="nucleotide sequence ID" value="NZ_CP012959.1"/>
</dbReference>
<dbReference type="AlphaFoldDB" id="A0A5D0EI71"/>
<reference evidence="4 7" key="3">
    <citation type="submission" date="2019-08" db="EMBL/GenBank/DDBJ databases">
        <title>Whole genome sequencing of Aggregatibacter actinomycetemcomitans cultured from blood stream infections in Denmark reveals a novel phylogenetic lineage expressing serotype a membrane O polysaccharide.</title>
        <authorList>
            <person name="Nedergaard S."/>
            <person name="Kobel C.M."/>
            <person name="Nielsen M.B."/>
            <person name="Moeller R.T."/>
            <person name="Jensen A.B."/>
            <person name="Noerskov-Lauritsen N."/>
        </authorList>
    </citation>
    <scope>NUCLEOTIDE SEQUENCE [LARGE SCALE GENOMIC DNA]</scope>
    <source>
        <strain evidence="4 7">PN_563</strain>
    </source>
</reference>